<feature type="compositionally biased region" description="Low complexity" evidence="1">
    <location>
        <begin position="18"/>
        <end position="34"/>
    </location>
</feature>
<name>S8C3W7_9LAMI</name>
<accession>S8C3W7</accession>
<feature type="compositionally biased region" description="Basic and acidic residues" evidence="1">
    <location>
        <begin position="85"/>
        <end position="95"/>
    </location>
</feature>
<dbReference type="EMBL" id="AUSU01006747">
    <property type="protein sequence ID" value="EPS61560.1"/>
    <property type="molecule type" value="Genomic_DNA"/>
</dbReference>
<feature type="region of interest" description="Disordered" evidence="1">
    <location>
        <begin position="1"/>
        <end position="48"/>
    </location>
</feature>
<reference evidence="2 3" key="1">
    <citation type="journal article" date="2013" name="BMC Genomics">
        <title>The miniature genome of a carnivorous plant Genlisea aurea contains a low number of genes and short non-coding sequences.</title>
        <authorList>
            <person name="Leushkin E.V."/>
            <person name="Sutormin R.A."/>
            <person name="Nabieva E.R."/>
            <person name="Penin A.A."/>
            <person name="Kondrashov A.S."/>
            <person name="Logacheva M.D."/>
        </authorList>
    </citation>
    <scope>NUCLEOTIDE SEQUENCE [LARGE SCALE GENOMIC DNA]</scope>
</reference>
<evidence type="ECO:0000313" key="3">
    <source>
        <dbReference type="Proteomes" id="UP000015453"/>
    </source>
</evidence>
<keyword evidence="3" id="KW-1185">Reference proteome</keyword>
<gene>
    <name evidence="2" type="ORF">M569_13235</name>
</gene>
<comment type="caution">
    <text evidence="2">The sequence shown here is derived from an EMBL/GenBank/DDBJ whole genome shotgun (WGS) entry which is preliminary data.</text>
</comment>
<sequence>MADEKGLDLSLGLPCGGNNNTSSSKAKCSTSSDTRSTEEDRGHKLINEFKNFLEGGNQHSLKAKESSSYQQFSKTDHHHHHHHHSETSKSIDERPVMVGEKRKSLFFMADEGSTAENEDIADSEKDGFGHSDSTEIFVQKRSAVLLENELKSADETTILPSYPLIQGTGGAHFPVMFGYPSAQLPTLDNASFLGRNLVNQSNPGTLCVPFVDLLL</sequence>
<organism evidence="2 3">
    <name type="scientific">Genlisea aurea</name>
    <dbReference type="NCBI Taxonomy" id="192259"/>
    <lineage>
        <taxon>Eukaryota</taxon>
        <taxon>Viridiplantae</taxon>
        <taxon>Streptophyta</taxon>
        <taxon>Embryophyta</taxon>
        <taxon>Tracheophyta</taxon>
        <taxon>Spermatophyta</taxon>
        <taxon>Magnoliopsida</taxon>
        <taxon>eudicotyledons</taxon>
        <taxon>Gunneridae</taxon>
        <taxon>Pentapetalae</taxon>
        <taxon>asterids</taxon>
        <taxon>lamiids</taxon>
        <taxon>Lamiales</taxon>
        <taxon>Lentibulariaceae</taxon>
        <taxon>Genlisea</taxon>
    </lineage>
</organism>
<evidence type="ECO:0000256" key="1">
    <source>
        <dbReference type="SAM" id="MobiDB-lite"/>
    </source>
</evidence>
<dbReference type="OrthoDB" id="1936656at2759"/>
<dbReference type="AlphaFoldDB" id="S8C3W7"/>
<protein>
    <submittedName>
        <fullName evidence="2">Uncharacterized protein</fullName>
    </submittedName>
</protein>
<feature type="compositionally biased region" description="Basic and acidic residues" evidence="1">
    <location>
        <begin position="35"/>
        <end position="47"/>
    </location>
</feature>
<dbReference type="Proteomes" id="UP000015453">
    <property type="component" value="Unassembled WGS sequence"/>
</dbReference>
<feature type="region of interest" description="Disordered" evidence="1">
    <location>
        <begin position="61"/>
        <end position="95"/>
    </location>
</feature>
<evidence type="ECO:0000313" key="2">
    <source>
        <dbReference type="EMBL" id="EPS61560.1"/>
    </source>
</evidence>
<proteinExistence type="predicted"/>